<dbReference type="UniPathway" id="UPA00916">
    <property type="reaction ID" value="UER00889"/>
</dbReference>
<feature type="binding site" evidence="12">
    <location>
        <begin position="267"/>
        <end position="268"/>
    </location>
    <ligand>
        <name>ATP</name>
        <dbReference type="ChEBI" id="CHEBI:30616"/>
    </ligand>
</feature>
<comment type="function">
    <text evidence="12">Catalyzes the phosphorylation of ribose at O-5 in a reaction requiring ATP and magnesium. The resulting D-ribose-5-phosphate can then be used either for sythesis of nucleotides, histidine, and tryptophan, or as a component of the pentose phosphate pathway.</text>
</comment>
<evidence type="ECO:0000256" key="12">
    <source>
        <dbReference type="HAMAP-Rule" id="MF_01987"/>
    </source>
</evidence>
<keyword evidence="6 12" id="KW-0547">Nucleotide-binding</keyword>
<evidence type="ECO:0000256" key="8">
    <source>
        <dbReference type="ARBA" id="ARBA00022840"/>
    </source>
</evidence>
<evidence type="ECO:0000259" key="13">
    <source>
        <dbReference type="Pfam" id="PF00294"/>
    </source>
</evidence>
<proteinExistence type="inferred from homology"/>
<feature type="binding site" evidence="12">
    <location>
        <position position="306"/>
    </location>
    <ligand>
        <name>K(+)</name>
        <dbReference type="ChEBI" id="CHEBI:29103"/>
    </ligand>
</feature>
<dbReference type="PANTHER" id="PTHR10584:SF166">
    <property type="entry name" value="RIBOKINASE"/>
    <property type="match status" value="1"/>
</dbReference>
<dbReference type="RefSeq" id="WP_106890366.1">
    <property type="nucleotide sequence ID" value="NZ_CP027860.1"/>
</dbReference>
<feature type="binding site" evidence="12">
    <location>
        <begin position="228"/>
        <end position="233"/>
    </location>
    <ligand>
        <name>ATP</name>
        <dbReference type="ChEBI" id="CHEBI:30616"/>
    </ligand>
</feature>
<comment type="subunit">
    <text evidence="12">Homodimer.</text>
</comment>
<sequence>MFPIEVVVVGSYVLDHCWNTQTFPKVGETRIGTFSAGPGGKGFNQAVASQRQGARTAFLGAIGKDLLGDTARQFAESEGLHAVFDVRPDVPTAAASIVVDAKGQNLICVALGANETLSPEFVRSQEKLISQAKVLICQLENNLEATRTALQLARQHKVLSILNPAPINEKLDLELLRLADVITPNESEFAFLVKHLLNRDLHQHFFNLADGLVHLMCRELGVPTVIITLGEAGCFISHDTVQRRGDGDLCYRIPAESVRVRDTTGAGDAFNGGLAAGLVQNAFAKPFREALRYANQVAGLSTEAAGAAPAMPTHDQVRARFPS</sequence>
<dbReference type="GO" id="GO:0019303">
    <property type="term" value="P:D-ribose catabolic process"/>
    <property type="evidence" value="ECO:0007669"/>
    <property type="project" value="UniProtKB-UniRule"/>
</dbReference>
<comment type="caution">
    <text evidence="12">Lacks conserved residue(s) required for the propagation of feature annotation.</text>
</comment>
<organism evidence="14 15">
    <name type="scientific">Ahniella affigens</name>
    <dbReference type="NCBI Taxonomy" id="2021234"/>
    <lineage>
        <taxon>Bacteria</taxon>
        <taxon>Pseudomonadati</taxon>
        <taxon>Pseudomonadota</taxon>
        <taxon>Gammaproteobacteria</taxon>
        <taxon>Lysobacterales</taxon>
        <taxon>Rhodanobacteraceae</taxon>
        <taxon>Ahniella</taxon>
    </lineage>
</organism>
<name>A0A2P1PNN0_9GAMM</name>
<evidence type="ECO:0000313" key="14">
    <source>
        <dbReference type="EMBL" id="AVP96437.1"/>
    </source>
</evidence>
<evidence type="ECO:0000256" key="5">
    <source>
        <dbReference type="ARBA" id="ARBA00022723"/>
    </source>
</evidence>
<dbReference type="HAMAP" id="MF_01987">
    <property type="entry name" value="Ribokinase"/>
    <property type="match status" value="1"/>
</dbReference>
<dbReference type="InterPro" id="IPR002173">
    <property type="entry name" value="Carboh/pur_kinase_PfkB_CS"/>
</dbReference>
<evidence type="ECO:0000256" key="11">
    <source>
        <dbReference type="ARBA" id="ARBA00023277"/>
    </source>
</evidence>
<dbReference type="EC" id="2.7.1.15" evidence="2 12"/>
<feature type="binding site" evidence="12">
    <location>
        <begin position="13"/>
        <end position="15"/>
    </location>
    <ligand>
        <name>substrate</name>
    </ligand>
</feature>
<dbReference type="GO" id="GO:0005829">
    <property type="term" value="C:cytosol"/>
    <property type="evidence" value="ECO:0007669"/>
    <property type="project" value="TreeGrafter"/>
</dbReference>
<comment type="similarity">
    <text evidence="1">Belongs to the carbohydrate kinase pfkB family.</text>
</comment>
<evidence type="ECO:0000256" key="6">
    <source>
        <dbReference type="ARBA" id="ARBA00022741"/>
    </source>
</evidence>
<keyword evidence="15" id="KW-1185">Reference proteome</keyword>
<reference evidence="14 15" key="2">
    <citation type="submission" date="2018-03" db="EMBL/GenBank/DDBJ databases">
        <authorList>
            <person name="Keele B.F."/>
        </authorList>
    </citation>
    <scope>NUCLEOTIDE SEQUENCE [LARGE SCALE GENOMIC DNA]</scope>
    <source>
        <strain evidence="14 15">D13</strain>
    </source>
</reference>
<dbReference type="AlphaFoldDB" id="A0A2P1PNN0"/>
<dbReference type="InterPro" id="IPR011877">
    <property type="entry name" value="Ribokinase"/>
</dbReference>
<evidence type="ECO:0000256" key="10">
    <source>
        <dbReference type="ARBA" id="ARBA00022958"/>
    </source>
</evidence>
<feature type="binding site" evidence="12">
    <location>
        <position position="264"/>
    </location>
    <ligand>
        <name>K(+)</name>
        <dbReference type="ChEBI" id="CHEBI:29103"/>
    </ligand>
</feature>
<dbReference type="Gene3D" id="3.40.1190.20">
    <property type="match status" value="1"/>
</dbReference>
<dbReference type="PROSITE" id="PS00584">
    <property type="entry name" value="PFKB_KINASES_2"/>
    <property type="match status" value="1"/>
</dbReference>
<protein>
    <recommendedName>
        <fullName evidence="3 12">Ribokinase</fullName>
        <shortName evidence="12">RK</shortName>
        <ecNumber evidence="2 12">2.7.1.15</ecNumber>
    </recommendedName>
</protein>
<dbReference type="GO" id="GO:0005524">
    <property type="term" value="F:ATP binding"/>
    <property type="evidence" value="ECO:0007669"/>
    <property type="project" value="UniProtKB-UniRule"/>
</dbReference>
<comment type="pathway">
    <text evidence="12">Carbohydrate metabolism; D-ribose degradation; D-ribose 5-phosphate from beta-D-ribopyranose: step 2/2.</text>
</comment>
<comment type="similarity">
    <text evidence="12">Belongs to the carbohydrate kinase PfkB family. Ribokinase subfamily.</text>
</comment>
<keyword evidence="5 12" id="KW-0479">Metal-binding</keyword>
<feature type="active site" description="Proton acceptor" evidence="12">
    <location>
        <position position="268"/>
    </location>
</feature>
<dbReference type="InterPro" id="IPR011611">
    <property type="entry name" value="PfkB_dom"/>
</dbReference>
<feature type="binding site" evidence="12">
    <location>
        <position position="301"/>
    </location>
    <ligand>
        <name>K(+)</name>
        <dbReference type="ChEBI" id="CHEBI:29103"/>
    </ligand>
</feature>
<feature type="binding site" evidence="12">
    <location>
        <begin position="40"/>
        <end position="44"/>
    </location>
    <ligand>
        <name>substrate</name>
    </ligand>
</feature>
<dbReference type="SUPFAM" id="SSF53613">
    <property type="entry name" value="Ribokinase-like"/>
    <property type="match status" value="1"/>
</dbReference>
<keyword evidence="4 12" id="KW-0808">Transferase</keyword>
<keyword evidence="11 12" id="KW-0119">Carbohydrate metabolism</keyword>
<comment type="cofactor">
    <cofactor evidence="12">
        <name>Mg(2+)</name>
        <dbReference type="ChEBI" id="CHEBI:18420"/>
    </cofactor>
    <text evidence="12">Requires a divalent cation, most likely magnesium in vivo, as an electrophilic catalyst to aid phosphoryl group transfer. It is the chelate of the metal and the nucleotide that is the actual substrate.</text>
</comment>
<feature type="binding site" evidence="12">
    <location>
        <position position="268"/>
    </location>
    <ligand>
        <name>substrate</name>
    </ligand>
</feature>
<feature type="binding site" evidence="12">
    <location>
        <position position="304"/>
    </location>
    <ligand>
        <name>K(+)</name>
        <dbReference type="ChEBI" id="CHEBI:29103"/>
    </ligand>
</feature>
<reference evidence="14 15" key="1">
    <citation type="submission" date="2018-03" db="EMBL/GenBank/DDBJ databases">
        <title>Ahniella affigens gen. nov., sp. nov., a gammaproteobacterium isolated from sandy soil near a stream.</title>
        <authorList>
            <person name="Ko Y."/>
            <person name="Kim J.-H."/>
        </authorList>
    </citation>
    <scope>NUCLEOTIDE SEQUENCE [LARGE SCALE GENOMIC DNA]</scope>
    <source>
        <strain evidence="14 15">D13</strain>
    </source>
</reference>
<evidence type="ECO:0000256" key="3">
    <source>
        <dbReference type="ARBA" id="ARBA00016943"/>
    </source>
</evidence>
<keyword evidence="8 12" id="KW-0067">ATP-binding</keyword>
<gene>
    <name evidence="12" type="primary">rbsK</name>
    <name evidence="14" type="ORF">C7S18_04160</name>
</gene>
<dbReference type="InterPro" id="IPR029056">
    <property type="entry name" value="Ribokinase-like"/>
</dbReference>
<keyword evidence="7 12" id="KW-0418">Kinase</keyword>
<dbReference type="Pfam" id="PF00294">
    <property type="entry name" value="PfkB"/>
    <property type="match status" value="1"/>
</dbReference>
<evidence type="ECO:0000256" key="9">
    <source>
        <dbReference type="ARBA" id="ARBA00022842"/>
    </source>
</evidence>
<accession>A0A2P1PNN0</accession>
<keyword evidence="12" id="KW-0963">Cytoplasm</keyword>
<dbReference type="Proteomes" id="UP000241074">
    <property type="component" value="Chromosome"/>
</dbReference>
<dbReference type="PANTHER" id="PTHR10584">
    <property type="entry name" value="SUGAR KINASE"/>
    <property type="match status" value="1"/>
</dbReference>
<evidence type="ECO:0000313" key="15">
    <source>
        <dbReference type="Proteomes" id="UP000241074"/>
    </source>
</evidence>
<feature type="domain" description="Carbohydrate kinase PfkB" evidence="13">
    <location>
        <begin position="5"/>
        <end position="313"/>
    </location>
</feature>
<dbReference type="KEGG" id="xba:C7S18_04160"/>
<keyword evidence="10 12" id="KW-0630">Potassium</keyword>
<evidence type="ECO:0000256" key="2">
    <source>
        <dbReference type="ARBA" id="ARBA00012035"/>
    </source>
</evidence>
<dbReference type="CDD" id="cd01174">
    <property type="entry name" value="ribokinase"/>
    <property type="match status" value="1"/>
</dbReference>
<feature type="binding site" evidence="12">
    <location>
        <position position="295"/>
    </location>
    <ligand>
        <name>ATP</name>
        <dbReference type="ChEBI" id="CHEBI:30616"/>
    </ligand>
</feature>
<keyword evidence="9 12" id="KW-0460">Magnesium</keyword>
<evidence type="ECO:0000256" key="1">
    <source>
        <dbReference type="ARBA" id="ARBA00005380"/>
    </source>
</evidence>
<dbReference type="EMBL" id="CP027860">
    <property type="protein sequence ID" value="AVP96437.1"/>
    <property type="molecule type" value="Genomic_DNA"/>
</dbReference>
<comment type="activity regulation">
    <text evidence="12">Activated by a monovalent cation that binds near, but not in, the active site. The most likely occupant of the site in vivo is potassium. Ion binding induces a conformational change that may alter substrate affinity.</text>
</comment>
<feature type="binding site" evidence="12">
    <location>
        <position position="185"/>
    </location>
    <ligand>
        <name>ATP</name>
        <dbReference type="ChEBI" id="CHEBI:30616"/>
    </ligand>
</feature>
<evidence type="ECO:0000256" key="4">
    <source>
        <dbReference type="ARBA" id="ARBA00022679"/>
    </source>
</evidence>
<feature type="binding site" evidence="12">
    <location>
        <position position="140"/>
    </location>
    <ligand>
        <name>substrate</name>
    </ligand>
</feature>
<dbReference type="OrthoDB" id="9775849at2"/>
<dbReference type="PROSITE" id="PS00583">
    <property type="entry name" value="PFKB_KINASES_1"/>
    <property type="match status" value="1"/>
</dbReference>
<comment type="subcellular location">
    <subcellularLocation>
        <location evidence="12">Cytoplasm</location>
    </subcellularLocation>
</comment>
<dbReference type="GO" id="GO:0046872">
    <property type="term" value="F:metal ion binding"/>
    <property type="evidence" value="ECO:0007669"/>
    <property type="project" value="UniProtKB-KW"/>
</dbReference>
<feature type="binding site" evidence="12">
    <location>
        <position position="262"/>
    </location>
    <ligand>
        <name>K(+)</name>
        <dbReference type="ChEBI" id="CHEBI:29103"/>
    </ligand>
</feature>
<dbReference type="GO" id="GO:0004747">
    <property type="term" value="F:ribokinase activity"/>
    <property type="evidence" value="ECO:0007669"/>
    <property type="project" value="UniProtKB-UniRule"/>
</dbReference>
<comment type="catalytic activity">
    <reaction evidence="12">
        <text>D-ribose + ATP = D-ribose 5-phosphate + ADP + H(+)</text>
        <dbReference type="Rhea" id="RHEA:13697"/>
        <dbReference type="ChEBI" id="CHEBI:15378"/>
        <dbReference type="ChEBI" id="CHEBI:30616"/>
        <dbReference type="ChEBI" id="CHEBI:47013"/>
        <dbReference type="ChEBI" id="CHEBI:78346"/>
        <dbReference type="ChEBI" id="CHEBI:456216"/>
        <dbReference type="EC" id="2.7.1.15"/>
    </reaction>
</comment>
<dbReference type="PRINTS" id="PR00990">
    <property type="entry name" value="RIBOKINASE"/>
</dbReference>
<dbReference type="InterPro" id="IPR002139">
    <property type="entry name" value="Ribo/fructo_kinase"/>
</dbReference>
<evidence type="ECO:0000256" key="7">
    <source>
        <dbReference type="ARBA" id="ARBA00022777"/>
    </source>
</evidence>